<dbReference type="EMBL" id="JANPWB010000003">
    <property type="protein sequence ID" value="KAJ1200724.1"/>
    <property type="molecule type" value="Genomic_DNA"/>
</dbReference>
<proteinExistence type="predicted"/>
<feature type="region of interest" description="Disordered" evidence="1">
    <location>
        <begin position="92"/>
        <end position="191"/>
    </location>
</feature>
<sequence length="236" mass="25230">MGHNRGSAPEAPGGAPKNMYQKNRWVTHQPRPPPASQDAAFPLSLAAERITNVALPAGPSMSELQSLRGLRADKPADAAPRMHQCWTPRRCPEAVGSKVGRGKRGGGPQHQTCSRRSAFTPGRSHAKSARPAPGPVPLPRAMLQNTALAEESPSPPASATAPRPSESAGSQSRPRQAVPAGEMPENRSCPAEPHAMVGIRWTAKPRPTCLSFINIPDQWSENKILEIIVPLPLLFS</sequence>
<accession>A0AAV7VL35</accession>
<dbReference type="Proteomes" id="UP001066276">
    <property type="component" value="Chromosome 2_1"/>
</dbReference>
<evidence type="ECO:0000256" key="1">
    <source>
        <dbReference type="SAM" id="MobiDB-lite"/>
    </source>
</evidence>
<gene>
    <name evidence="2" type="ORF">NDU88_004545</name>
</gene>
<evidence type="ECO:0000313" key="3">
    <source>
        <dbReference type="Proteomes" id="UP001066276"/>
    </source>
</evidence>
<organism evidence="2 3">
    <name type="scientific">Pleurodeles waltl</name>
    <name type="common">Iberian ribbed newt</name>
    <dbReference type="NCBI Taxonomy" id="8319"/>
    <lineage>
        <taxon>Eukaryota</taxon>
        <taxon>Metazoa</taxon>
        <taxon>Chordata</taxon>
        <taxon>Craniata</taxon>
        <taxon>Vertebrata</taxon>
        <taxon>Euteleostomi</taxon>
        <taxon>Amphibia</taxon>
        <taxon>Batrachia</taxon>
        <taxon>Caudata</taxon>
        <taxon>Salamandroidea</taxon>
        <taxon>Salamandridae</taxon>
        <taxon>Pleurodelinae</taxon>
        <taxon>Pleurodeles</taxon>
    </lineage>
</organism>
<reference evidence="2" key="1">
    <citation type="journal article" date="2022" name="bioRxiv">
        <title>Sequencing and chromosome-scale assembly of the giantPleurodeles waltlgenome.</title>
        <authorList>
            <person name="Brown T."/>
            <person name="Elewa A."/>
            <person name="Iarovenko S."/>
            <person name="Subramanian E."/>
            <person name="Araus A.J."/>
            <person name="Petzold A."/>
            <person name="Susuki M."/>
            <person name="Suzuki K.-i.T."/>
            <person name="Hayashi T."/>
            <person name="Toyoda A."/>
            <person name="Oliveira C."/>
            <person name="Osipova E."/>
            <person name="Leigh N.D."/>
            <person name="Simon A."/>
            <person name="Yun M.H."/>
        </authorList>
    </citation>
    <scope>NUCLEOTIDE SEQUENCE</scope>
    <source>
        <strain evidence="2">20211129_DDA</strain>
        <tissue evidence="2">Liver</tissue>
    </source>
</reference>
<protein>
    <submittedName>
        <fullName evidence="2">Uncharacterized protein</fullName>
    </submittedName>
</protein>
<evidence type="ECO:0000313" key="2">
    <source>
        <dbReference type="EMBL" id="KAJ1200724.1"/>
    </source>
</evidence>
<name>A0AAV7VL35_PLEWA</name>
<dbReference type="AlphaFoldDB" id="A0AAV7VL35"/>
<keyword evidence="3" id="KW-1185">Reference proteome</keyword>
<comment type="caution">
    <text evidence="2">The sequence shown here is derived from an EMBL/GenBank/DDBJ whole genome shotgun (WGS) entry which is preliminary data.</text>
</comment>
<feature type="region of interest" description="Disordered" evidence="1">
    <location>
        <begin position="1"/>
        <end position="38"/>
    </location>
</feature>
<feature type="compositionally biased region" description="Low complexity" evidence="1">
    <location>
        <begin position="149"/>
        <end position="168"/>
    </location>
</feature>